<gene>
    <name evidence="9" type="primary">menA-1</name>
    <name evidence="9" type="ORF">RCIX2436</name>
</gene>
<dbReference type="GO" id="GO:0005886">
    <property type="term" value="C:plasma membrane"/>
    <property type="evidence" value="ECO:0007669"/>
    <property type="project" value="UniProtKB-SubCell"/>
</dbReference>
<accession>Q0W272</accession>
<evidence type="ECO:0000256" key="1">
    <source>
        <dbReference type="ARBA" id="ARBA00004651"/>
    </source>
</evidence>
<dbReference type="PIRSF" id="PIRSF005355">
    <property type="entry name" value="UBIAD1"/>
    <property type="match status" value="1"/>
</dbReference>
<dbReference type="CDD" id="cd13962">
    <property type="entry name" value="PT_UbiA_UBIAD1"/>
    <property type="match status" value="1"/>
</dbReference>
<dbReference type="KEGG" id="rci:RCIX2436"/>
<evidence type="ECO:0000256" key="6">
    <source>
        <dbReference type="ARBA" id="ARBA00022989"/>
    </source>
</evidence>
<feature type="transmembrane region" description="Helical" evidence="8">
    <location>
        <begin position="26"/>
        <end position="45"/>
    </location>
</feature>
<evidence type="ECO:0000256" key="7">
    <source>
        <dbReference type="ARBA" id="ARBA00023136"/>
    </source>
</evidence>
<dbReference type="eggNOG" id="arCOG00480">
    <property type="taxonomic scope" value="Archaea"/>
</dbReference>
<dbReference type="AlphaFoldDB" id="Q0W272"/>
<keyword evidence="10" id="KW-1185">Reference proteome</keyword>
<protein>
    <submittedName>
        <fullName evidence="9">1,4-dihydroxy-2-naphthoate octaprenyltransferase</fullName>
        <ecNumber evidence="9">2.5.1.-</ecNumber>
    </submittedName>
</protein>
<reference evidence="9 10" key="1">
    <citation type="journal article" date="2006" name="Science">
        <title>Genome of rice cluster I archaea -- the key methane producers in the rice rhizosphere.</title>
        <authorList>
            <person name="Erkel C."/>
            <person name="Kube M."/>
            <person name="Reinhardt R."/>
            <person name="Liesack W."/>
        </authorList>
    </citation>
    <scope>NUCLEOTIDE SEQUENCE [LARGE SCALE GENOMIC DNA]</scope>
    <source>
        <strain evidence="10">DSM 22066 / NBRC 105507 / MRE50</strain>
    </source>
</reference>
<dbReference type="GO" id="GO:0009234">
    <property type="term" value="P:menaquinone biosynthetic process"/>
    <property type="evidence" value="ECO:0007669"/>
    <property type="project" value="UniProtKB-UniPathway"/>
</dbReference>
<feature type="transmembrane region" description="Helical" evidence="8">
    <location>
        <begin position="133"/>
        <end position="151"/>
    </location>
</feature>
<dbReference type="Gene3D" id="1.10.357.140">
    <property type="entry name" value="UbiA prenyltransferase"/>
    <property type="match status" value="1"/>
</dbReference>
<dbReference type="UniPathway" id="UPA00079"/>
<dbReference type="InterPro" id="IPR000537">
    <property type="entry name" value="UbiA_prenyltransferase"/>
</dbReference>
<dbReference type="InterPro" id="IPR044878">
    <property type="entry name" value="UbiA_sf"/>
</dbReference>
<keyword evidence="3" id="KW-0474">Menaquinone biosynthesis</keyword>
<keyword evidence="5 8" id="KW-0812">Transmembrane</keyword>
<evidence type="ECO:0000256" key="4">
    <source>
        <dbReference type="ARBA" id="ARBA00022679"/>
    </source>
</evidence>
<dbReference type="Proteomes" id="UP000000663">
    <property type="component" value="Chromosome"/>
</dbReference>
<feature type="transmembrane region" description="Helical" evidence="8">
    <location>
        <begin position="244"/>
        <end position="262"/>
    </location>
</feature>
<dbReference type="EMBL" id="AM114193">
    <property type="protein sequence ID" value="CAJ37521.1"/>
    <property type="molecule type" value="Genomic_DNA"/>
</dbReference>
<name>Q0W272_METAR</name>
<proteinExistence type="predicted"/>
<comment type="subcellular location">
    <subcellularLocation>
        <location evidence="1">Cell membrane</location>
        <topology evidence="1">Multi-pass membrane protein</topology>
    </subcellularLocation>
</comment>
<keyword evidence="6 8" id="KW-1133">Transmembrane helix</keyword>
<dbReference type="EC" id="2.5.1.-" evidence="9"/>
<dbReference type="GO" id="GO:0004659">
    <property type="term" value="F:prenyltransferase activity"/>
    <property type="evidence" value="ECO:0007669"/>
    <property type="project" value="InterPro"/>
</dbReference>
<feature type="transmembrane region" description="Helical" evidence="8">
    <location>
        <begin position="195"/>
        <end position="217"/>
    </location>
</feature>
<feature type="transmembrane region" description="Helical" evidence="8">
    <location>
        <begin position="300"/>
        <end position="321"/>
    </location>
</feature>
<dbReference type="Pfam" id="PF01040">
    <property type="entry name" value="UbiA"/>
    <property type="match status" value="1"/>
</dbReference>
<dbReference type="PANTHER" id="PTHR13929:SF0">
    <property type="entry name" value="UBIA PRENYLTRANSFERASE DOMAIN-CONTAINING PROTEIN 1"/>
    <property type="match status" value="1"/>
</dbReference>
<dbReference type="InterPro" id="IPR026046">
    <property type="entry name" value="UBIAD1"/>
</dbReference>
<comment type="pathway">
    <text evidence="2">Quinol/quinone metabolism; menaquinone biosynthesis.</text>
</comment>
<sequence>MQAGRKKHGLSMIDIGAWLREFRYRFLLFVSLPVLLGAAIAYMYYPASFSLGYFLLSIIAMLLLHSGTIIINDYFDFRSGTDILNQARAPYSGGSGLLPEKALKPWHVLIVGTGCFALCIIIGLLIVLARGPAILLIGFAGVCLGVAYTAPPFKLCYRGLGEIARLAATPLIVLGAFFVQVPVTSIPELISIYPALVICVVASLPVAFFNMAAMYIFEFPDYEADRQVGKKNLVVRLGTKNASYLYLIMQAAAYGSLIFAMLAGIIPWLAAIILLLLPASAYAATGLLRYNAEAKKLLPYLRATSNVYILASIILVLAYIIRF</sequence>
<keyword evidence="4 9" id="KW-0808">Transferase</keyword>
<evidence type="ECO:0000256" key="5">
    <source>
        <dbReference type="ARBA" id="ARBA00022692"/>
    </source>
</evidence>
<dbReference type="GO" id="GO:0042371">
    <property type="term" value="P:vitamin K biosynthetic process"/>
    <property type="evidence" value="ECO:0007669"/>
    <property type="project" value="TreeGrafter"/>
</dbReference>
<dbReference type="RefSeq" id="WP_012035061.1">
    <property type="nucleotide sequence ID" value="NC_009464.1"/>
</dbReference>
<keyword evidence="7 8" id="KW-0472">Membrane</keyword>
<feature type="transmembrane region" description="Helical" evidence="8">
    <location>
        <begin position="51"/>
        <end position="71"/>
    </location>
</feature>
<feature type="transmembrane region" description="Helical" evidence="8">
    <location>
        <begin position="106"/>
        <end position="127"/>
    </location>
</feature>
<dbReference type="PANTHER" id="PTHR13929">
    <property type="entry name" value="1,4-DIHYDROXY-2-NAPHTHOATE OCTAPRENYLTRANSFERASE"/>
    <property type="match status" value="1"/>
</dbReference>
<evidence type="ECO:0000256" key="3">
    <source>
        <dbReference type="ARBA" id="ARBA00022428"/>
    </source>
</evidence>
<dbReference type="GeneID" id="5144324"/>
<organism evidence="9 10">
    <name type="scientific">Methanocella arvoryzae (strain DSM 22066 / NBRC 105507 / MRE50)</name>
    <dbReference type="NCBI Taxonomy" id="351160"/>
    <lineage>
        <taxon>Archaea</taxon>
        <taxon>Methanobacteriati</taxon>
        <taxon>Methanobacteriota</taxon>
        <taxon>Stenosarchaea group</taxon>
        <taxon>Methanomicrobia</taxon>
        <taxon>Methanocellales</taxon>
        <taxon>Methanocellaceae</taxon>
        <taxon>Methanocella</taxon>
    </lineage>
</organism>
<dbReference type="STRING" id="351160.RCIX2436"/>
<evidence type="ECO:0000256" key="2">
    <source>
        <dbReference type="ARBA" id="ARBA00004863"/>
    </source>
</evidence>
<feature type="transmembrane region" description="Helical" evidence="8">
    <location>
        <begin position="163"/>
        <end position="183"/>
    </location>
</feature>
<evidence type="ECO:0000313" key="9">
    <source>
        <dbReference type="EMBL" id="CAJ37521.1"/>
    </source>
</evidence>
<evidence type="ECO:0000256" key="8">
    <source>
        <dbReference type="SAM" id="Phobius"/>
    </source>
</evidence>
<feature type="transmembrane region" description="Helical" evidence="8">
    <location>
        <begin position="268"/>
        <end position="288"/>
    </location>
</feature>
<evidence type="ECO:0000313" key="10">
    <source>
        <dbReference type="Proteomes" id="UP000000663"/>
    </source>
</evidence>